<dbReference type="EMBL" id="CP019236">
    <property type="protein sequence ID" value="APW38285.1"/>
    <property type="molecule type" value="Genomic_DNA"/>
</dbReference>
<dbReference type="OrthoDB" id="9771118at2"/>
<evidence type="ECO:0000259" key="1">
    <source>
        <dbReference type="Pfam" id="PF06812"/>
    </source>
</evidence>
<dbReference type="Pfam" id="PF06812">
    <property type="entry name" value="ImpA_N"/>
    <property type="match status" value="1"/>
</dbReference>
<accession>A0A1P8JX21</accession>
<reference evidence="2 3" key="1">
    <citation type="submission" date="2017-01" db="EMBL/GenBank/DDBJ databases">
        <authorList>
            <person name="Mah S.A."/>
            <person name="Swanson W.J."/>
            <person name="Moy G.W."/>
            <person name="Vacquier V.D."/>
        </authorList>
    </citation>
    <scope>NUCLEOTIDE SEQUENCE [LARGE SCALE GENOMIC DNA]</scope>
    <source>
        <strain evidence="2 3">DCY110</strain>
    </source>
</reference>
<proteinExistence type="predicted"/>
<dbReference type="InterPro" id="IPR010657">
    <property type="entry name" value="ImpA_N"/>
</dbReference>
<dbReference type="KEGG" id="rhy:RD110_14695"/>
<name>A0A1P8JX21_9BURK</name>
<keyword evidence="3" id="KW-1185">Reference proteome</keyword>
<evidence type="ECO:0000313" key="2">
    <source>
        <dbReference type="EMBL" id="APW38285.1"/>
    </source>
</evidence>
<dbReference type="Proteomes" id="UP000186609">
    <property type="component" value="Chromosome"/>
</dbReference>
<dbReference type="AlphaFoldDB" id="A0A1P8JX21"/>
<dbReference type="InterPro" id="IPR017740">
    <property type="entry name" value="TssA-like"/>
</dbReference>
<organism evidence="2 3">
    <name type="scientific">Rhodoferax koreensis</name>
    <dbReference type="NCBI Taxonomy" id="1842727"/>
    <lineage>
        <taxon>Bacteria</taxon>
        <taxon>Pseudomonadati</taxon>
        <taxon>Pseudomonadota</taxon>
        <taxon>Betaproteobacteria</taxon>
        <taxon>Burkholderiales</taxon>
        <taxon>Comamonadaceae</taxon>
        <taxon>Rhodoferax</taxon>
    </lineage>
</organism>
<dbReference type="PANTHER" id="PTHR37951:SF1">
    <property type="entry name" value="TYPE VI SECRETION SYSTEM COMPONENT TSSA1"/>
    <property type="match status" value="1"/>
</dbReference>
<dbReference type="PANTHER" id="PTHR37951">
    <property type="entry name" value="CYTOPLASMIC PROTEIN-RELATED"/>
    <property type="match status" value="1"/>
</dbReference>
<dbReference type="RefSeq" id="WP_076200164.1">
    <property type="nucleotide sequence ID" value="NZ_CP019236.1"/>
</dbReference>
<dbReference type="STRING" id="1842727.RD110_14695"/>
<sequence length="340" mass="36249">MNTPVPVPISEFEPCGPNLEYDHEFAVLLARMVPRADAQYGSFVGLAEPPNWAEIERDCRRLLLRSHDINLLVWLCRARTRLAQAPGLAQSLGALSQVLHAWPDAVHPQIVLDGEREPAVRANALAALADAEGLLGDVWEIVVAHNTALRLTVRDVERAFAVPPVPQALSPGAVSRQLAALRVAAHGAPPGRDETTIDCLAEAARHVSDIDAWAKAQLGDDAPSLVPLSRALRPFVDQAQAAPAPPVVAVAPVIAPGSPAFSKSPAGGPATQGRTEVLASIRGARHWFERHEPSSPVAVLLKQAERLVGKRFSQVAGCIPPELLQQWDAETEDGTGGDHG</sequence>
<gene>
    <name evidence="2" type="ORF">RD110_14695</name>
</gene>
<feature type="domain" description="ImpA N-terminal" evidence="1">
    <location>
        <begin position="8"/>
        <end position="129"/>
    </location>
</feature>
<protein>
    <recommendedName>
        <fullName evidence="1">ImpA N-terminal domain-containing protein</fullName>
    </recommendedName>
</protein>
<evidence type="ECO:0000313" key="3">
    <source>
        <dbReference type="Proteomes" id="UP000186609"/>
    </source>
</evidence>